<feature type="region of interest" description="Disordered" evidence="2">
    <location>
        <begin position="1351"/>
        <end position="1421"/>
    </location>
</feature>
<organism evidence="4 5">
    <name type="scientific">Opisthorchis felineus</name>
    <dbReference type="NCBI Taxonomy" id="147828"/>
    <lineage>
        <taxon>Eukaryota</taxon>
        <taxon>Metazoa</taxon>
        <taxon>Spiralia</taxon>
        <taxon>Lophotrochozoa</taxon>
        <taxon>Platyhelminthes</taxon>
        <taxon>Trematoda</taxon>
        <taxon>Digenea</taxon>
        <taxon>Opisthorchiida</taxon>
        <taxon>Opisthorchiata</taxon>
        <taxon>Opisthorchiidae</taxon>
        <taxon>Opisthorchis</taxon>
    </lineage>
</organism>
<dbReference type="GO" id="GO:0008270">
    <property type="term" value="F:zinc ion binding"/>
    <property type="evidence" value="ECO:0007669"/>
    <property type="project" value="UniProtKB-KW"/>
</dbReference>
<accession>A0A4V6RH38</accession>
<keyword evidence="1" id="KW-0862">Zinc</keyword>
<feature type="compositionally biased region" description="Polar residues" evidence="2">
    <location>
        <begin position="1447"/>
        <end position="1458"/>
    </location>
</feature>
<proteinExistence type="predicted"/>
<feature type="region of interest" description="Disordered" evidence="2">
    <location>
        <begin position="363"/>
        <end position="423"/>
    </location>
</feature>
<reference evidence="4 5" key="1">
    <citation type="journal article" date="2019" name="BMC Genomics">
        <title>New insights from Opisthorchis felineus genome: update on genomics of the epidemiologically important liver flukes.</title>
        <authorList>
            <person name="Ershov N.I."/>
            <person name="Mordvinov V.A."/>
            <person name="Prokhortchouk E.B."/>
            <person name="Pakharukova M.Y."/>
            <person name="Gunbin K.V."/>
            <person name="Ustyantsev K."/>
            <person name="Genaev M.A."/>
            <person name="Blinov A.G."/>
            <person name="Mazur A."/>
            <person name="Boulygina E."/>
            <person name="Tsygankova S."/>
            <person name="Khrameeva E."/>
            <person name="Chekanov N."/>
            <person name="Fan G."/>
            <person name="Xiao A."/>
            <person name="Zhang H."/>
            <person name="Xu X."/>
            <person name="Yang H."/>
            <person name="Solovyev V."/>
            <person name="Lee S.M."/>
            <person name="Liu X."/>
            <person name="Afonnikov D.A."/>
            <person name="Skryabin K.G."/>
        </authorList>
    </citation>
    <scope>NUCLEOTIDE SEQUENCE [LARGE SCALE GENOMIC DNA]</scope>
    <source>
        <strain evidence="4">AK-0245</strain>
        <tissue evidence="4">Whole organism</tissue>
    </source>
</reference>
<feature type="compositionally biased region" description="Basic residues" evidence="2">
    <location>
        <begin position="1516"/>
        <end position="1526"/>
    </location>
</feature>
<evidence type="ECO:0000313" key="5">
    <source>
        <dbReference type="Proteomes" id="UP000308267"/>
    </source>
</evidence>
<feature type="region of interest" description="Disordered" evidence="2">
    <location>
        <begin position="1101"/>
        <end position="1187"/>
    </location>
</feature>
<dbReference type="STRING" id="147828.A0A4V6RH38"/>
<keyword evidence="5" id="KW-1185">Reference proteome</keyword>
<dbReference type="OrthoDB" id="6910977at2759"/>
<name>A0A4V6RH38_OPIFE</name>
<comment type="caution">
    <text evidence="4">The sequence shown here is derived from an EMBL/GenBank/DDBJ whole genome shotgun (WGS) entry which is preliminary data.</text>
</comment>
<evidence type="ECO:0000256" key="2">
    <source>
        <dbReference type="SAM" id="MobiDB-lite"/>
    </source>
</evidence>
<keyword evidence="1" id="KW-0479">Metal-binding</keyword>
<feature type="region of interest" description="Disordered" evidence="2">
    <location>
        <begin position="539"/>
        <end position="568"/>
    </location>
</feature>
<protein>
    <recommendedName>
        <fullName evidence="3">C2H2-type domain-containing protein</fullName>
    </recommendedName>
</protein>
<feature type="compositionally biased region" description="Polar residues" evidence="2">
    <location>
        <begin position="1380"/>
        <end position="1389"/>
    </location>
</feature>
<dbReference type="InterPro" id="IPR013087">
    <property type="entry name" value="Znf_C2H2_type"/>
</dbReference>
<feature type="compositionally biased region" description="Polar residues" evidence="2">
    <location>
        <begin position="1133"/>
        <end position="1147"/>
    </location>
</feature>
<sequence length="1532" mass="169960">MGGRDSEAAIHILEKSLTRYVCTLCAKPETPTEEPSLEVHCVARHPNITQITCVYCSRLVSVTAINKHIDRHFSLSDQEPYPCPLCPRAYGTLRSFAQHAVFGHHVNPALVFYKCGHCNTATGTPVDLSAHLSKYFTALYHCNYPNCLVKSTHRDLVLKHCSLRHGNGSAGIVLTRMFCCSLSNELCPSDCPRPTTQDTLESSPRMTGNCSLFCPQCSFGTHYLENFAEHLGSCLPLPSQTKNLRSLSVTCSLHHCSVCGWITSAKNMLLEHLRESHPGVSETAGVITEEFTVPRFDDPAAATAPLAEEFQPAYSAAANSTMAVLSAVTSRLGELSGLFSGRDLPMLGHGSLPVPVSASPPLRGNNCVGDVQQNSSFSNAYDTDGSRPRQDTHTTNYHQSDPDTSNLFHQQHPQSSPAADGTNKWPATQEYVQLYFNEAAFVAAYTRNEKLGLTNRAAQSAELTDLLEKLRRFAGYRVPILGRANQRRVAGCPVCLKAFNHGFTDLKKHLMIAHLNVRRTITRFALDFTHYSRSSTDELAASDVKASQPTPELKQQPPHRLTVRPPSRQFRRRSFIHSLNSTTVKKRTVVPKLSTPLKSGIPTSAEPRTPDELFPLVTSPTSAYIGGAPVHRVIPGTGVSDQYEDMKTLEEVASEAPTGRGGIIHLDDAGKPLSAALAAASQPYTVNATKPSDADEVFLPRLGRQHVQLAYSYPVFKRLLEAYQVPMTERIQLVNRMNHYARMHVIMDVLVPSGAQKRFSCPTCMYTSVHSLADIRKHIMGSHCGISTKRFRLCLRASRHDTTTYRLHSDDRMIRFVQDHRRRQMQSSANNHHVESDEDACVEKLSVYGNQEQNRNLGGGDLPVASRVPHFRSKIPTTSQEELETMTIEADPYDEYEDEPPDEVHRIHQECDNRFLTATPVDSIIEQELSAKPEAPSDAATMLANTILKSYPEETSRRNEEIHRRVTLPYSTDVLRTLLEREGLLEHLQDLLEKMEIYANHHLTVISRGNRIIAYICICGRRFSVIREDEDSVIRPASLADCRRHILGVHARIPQDLLTLCCQASRISKESGYKLYSDSSLLALAEQHKFRSARMQTYNKAGSPFRAANSADTSGANTDEYDMSSEKPPPSPDTSGRLGSNNGSYASVSRLPSVGNRPPNWKQDPETDASGLDGPACSDLHNGSLPSQKAEPIAAATHKMENVNSQALAVRHSGLDLEAPHRILTVDEAVSWGRNLSLPTTWTLERIVRLQYNESVFDEQLKRLLPNNELFVESLHERMRVYSRHAVYIARLHATASPPQRIYVCCACLSTSQHGFGDVRKHILGVHAHIPERFKTIAMNSSRLNREDYSLQTENSAPISSRSSSSSHSRVRRTTLRKTGLNNLTSQQSSRKRSLAAVGSPVLRSHVTSPPRKKACSGDAPVGEDFFGNGNESIRSPSDLHEDTISHTHLNGTLSPSGSKAPFREDPSRPPIILMLPRPKAFHPSRSPEESDFSISGNDVERILSDDLISAEASRSRRSMILKSKRPCPTTT</sequence>
<feature type="region of interest" description="Disordered" evidence="2">
    <location>
        <begin position="1513"/>
        <end position="1532"/>
    </location>
</feature>
<feature type="compositionally biased region" description="Polar residues" evidence="2">
    <location>
        <begin position="371"/>
        <end position="381"/>
    </location>
</feature>
<feature type="compositionally biased region" description="Polar residues" evidence="2">
    <location>
        <begin position="393"/>
        <end position="417"/>
    </location>
</feature>
<dbReference type="Proteomes" id="UP000308267">
    <property type="component" value="Unassembled WGS sequence"/>
</dbReference>
<evidence type="ECO:0000256" key="1">
    <source>
        <dbReference type="PROSITE-ProRule" id="PRU00042"/>
    </source>
</evidence>
<evidence type="ECO:0000313" key="4">
    <source>
        <dbReference type="EMBL" id="TGZ69934.1"/>
    </source>
</evidence>
<dbReference type="EMBL" id="SJOL01005688">
    <property type="protein sequence ID" value="TGZ69934.1"/>
    <property type="molecule type" value="Genomic_DNA"/>
</dbReference>
<keyword evidence="1" id="KW-0863">Zinc-finger</keyword>
<feature type="region of interest" description="Disordered" evidence="2">
    <location>
        <begin position="1479"/>
        <end position="1499"/>
    </location>
</feature>
<evidence type="ECO:0000259" key="3">
    <source>
        <dbReference type="PROSITE" id="PS50157"/>
    </source>
</evidence>
<gene>
    <name evidence="4" type="ORF">CRM22_003456</name>
</gene>
<feature type="domain" description="C2H2-type" evidence="3">
    <location>
        <begin position="254"/>
        <end position="282"/>
    </location>
</feature>
<dbReference type="PROSITE" id="PS50157">
    <property type="entry name" value="ZINC_FINGER_C2H2_2"/>
    <property type="match status" value="1"/>
</dbReference>
<dbReference type="SMART" id="SM00355">
    <property type="entry name" value="ZnF_C2H2"/>
    <property type="match status" value="10"/>
</dbReference>
<feature type="region of interest" description="Disordered" evidence="2">
    <location>
        <begin position="1439"/>
        <end position="1467"/>
    </location>
</feature>